<sequence>MRSVVTDGSTRVGPTPGAHPATTPAGEFREAEGADRSTRERVLQLVVQSGPVSVHELSDTLRLTAAGVRRHVAALEEDGRIVVHRSAVAATGRGRPARRYVATERGQESLSSAYSDLAAQALTFLGQTAGRDAVVGFARARAQELGRRHADAVRRA</sequence>
<protein>
    <submittedName>
        <fullName evidence="2">Transcriptional regulator</fullName>
    </submittedName>
</protein>
<evidence type="ECO:0000313" key="2">
    <source>
        <dbReference type="EMBL" id="EYR62078.1"/>
    </source>
</evidence>
<dbReference type="OrthoDB" id="3375207at2"/>
<keyword evidence="3" id="KW-1185">Reference proteome</keyword>
<dbReference type="Proteomes" id="UP000019753">
    <property type="component" value="Unassembled WGS sequence"/>
</dbReference>
<dbReference type="InterPro" id="IPR050313">
    <property type="entry name" value="Carb_Metab_HTH_regulators"/>
</dbReference>
<feature type="compositionally biased region" description="Basic and acidic residues" evidence="1">
    <location>
        <begin position="27"/>
        <end position="36"/>
    </location>
</feature>
<proteinExistence type="predicted"/>
<comment type="caution">
    <text evidence="2">The sequence shown here is derived from an EMBL/GenBank/DDBJ whole genome shotgun (WGS) entry which is preliminary data.</text>
</comment>
<organism evidence="2 3">
    <name type="scientific">Actinotalea ferrariae CF5-4</name>
    <dbReference type="NCBI Taxonomy" id="948458"/>
    <lineage>
        <taxon>Bacteria</taxon>
        <taxon>Bacillati</taxon>
        <taxon>Actinomycetota</taxon>
        <taxon>Actinomycetes</taxon>
        <taxon>Micrococcales</taxon>
        <taxon>Cellulomonadaceae</taxon>
        <taxon>Actinotalea</taxon>
    </lineage>
</organism>
<feature type="non-terminal residue" evidence="2">
    <location>
        <position position="156"/>
    </location>
</feature>
<dbReference type="SUPFAM" id="SSF46785">
    <property type="entry name" value="Winged helix' DNA-binding domain"/>
    <property type="match status" value="1"/>
</dbReference>
<name>A0A021VLW6_9CELL</name>
<dbReference type="PANTHER" id="PTHR30363">
    <property type="entry name" value="HTH-TYPE TRANSCRIPTIONAL REGULATOR SRLR-RELATED"/>
    <property type="match status" value="1"/>
</dbReference>
<reference evidence="2 3" key="1">
    <citation type="submission" date="2014-01" db="EMBL/GenBank/DDBJ databases">
        <title>Actinotalea ferrariae CF5-4.</title>
        <authorList>
            <person name="Chen F."/>
            <person name="Li Y."/>
            <person name="Wang G."/>
        </authorList>
    </citation>
    <scope>NUCLEOTIDE SEQUENCE [LARGE SCALE GENOMIC DNA]</scope>
    <source>
        <strain evidence="2 3">CF5-4</strain>
    </source>
</reference>
<evidence type="ECO:0000256" key="1">
    <source>
        <dbReference type="SAM" id="MobiDB-lite"/>
    </source>
</evidence>
<gene>
    <name evidence="2" type="ORF">N866_12075</name>
</gene>
<dbReference type="InterPro" id="IPR036388">
    <property type="entry name" value="WH-like_DNA-bd_sf"/>
</dbReference>
<dbReference type="Gene3D" id="1.10.10.10">
    <property type="entry name" value="Winged helix-like DNA-binding domain superfamily/Winged helix DNA-binding domain"/>
    <property type="match status" value="1"/>
</dbReference>
<feature type="compositionally biased region" description="Low complexity" evidence="1">
    <location>
        <begin position="13"/>
        <end position="26"/>
    </location>
</feature>
<dbReference type="InterPro" id="IPR036390">
    <property type="entry name" value="WH_DNA-bd_sf"/>
</dbReference>
<dbReference type="Pfam" id="PF13412">
    <property type="entry name" value="HTH_24"/>
    <property type="match status" value="1"/>
</dbReference>
<accession>A0A021VLW6</accession>
<dbReference type="RefSeq" id="WP_155855453.1">
    <property type="nucleotide sequence ID" value="NZ_AXCW01000338.1"/>
</dbReference>
<evidence type="ECO:0000313" key="3">
    <source>
        <dbReference type="Proteomes" id="UP000019753"/>
    </source>
</evidence>
<dbReference type="EMBL" id="AXCW01000338">
    <property type="protein sequence ID" value="EYR62078.1"/>
    <property type="molecule type" value="Genomic_DNA"/>
</dbReference>
<dbReference type="AlphaFoldDB" id="A0A021VLW6"/>
<dbReference type="PANTHER" id="PTHR30363:SF28">
    <property type="entry name" value="TRANSCRIPTIONAL REGULATORY PROTEIN-RELATED"/>
    <property type="match status" value="1"/>
</dbReference>
<feature type="region of interest" description="Disordered" evidence="1">
    <location>
        <begin position="1"/>
        <end position="36"/>
    </location>
</feature>